<dbReference type="Proteomes" id="UP001151760">
    <property type="component" value="Unassembled WGS sequence"/>
</dbReference>
<reference evidence="2" key="1">
    <citation type="journal article" date="2022" name="Int. J. Mol. Sci.">
        <title>Draft Genome of Tanacetum Coccineum: Genomic Comparison of Closely Related Tanacetum-Family Plants.</title>
        <authorList>
            <person name="Yamashiro T."/>
            <person name="Shiraishi A."/>
            <person name="Nakayama K."/>
            <person name="Satake H."/>
        </authorList>
    </citation>
    <scope>NUCLEOTIDE SEQUENCE</scope>
</reference>
<keyword evidence="3" id="KW-1185">Reference proteome</keyword>
<reference evidence="2" key="2">
    <citation type="submission" date="2022-01" db="EMBL/GenBank/DDBJ databases">
        <authorList>
            <person name="Yamashiro T."/>
            <person name="Shiraishi A."/>
            <person name="Satake H."/>
            <person name="Nakayama K."/>
        </authorList>
    </citation>
    <scope>NUCLEOTIDE SEQUENCE</scope>
</reference>
<gene>
    <name evidence="2" type="ORF">Tco_0804370</name>
</gene>
<protein>
    <submittedName>
        <fullName evidence="2">Uncharacterized protein</fullName>
    </submittedName>
</protein>
<evidence type="ECO:0000313" key="2">
    <source>
        <dbReference type="EMBL" id="GJS97402.1"/>
    </source>
</evidence>
<name>A0ABQ5A806_9ASTR</name>
<keyword evidence="1" id="KW-0175">Coiled coil</keyword>
<comment type="caution">
    <text evidence="2">The sequence shown here is derived from an EMBL/GenBank/DDBJ whole genome shotgun (WGS) entry which is preliminary data.</text>
</comment>
<accession>A0ABQ5A806</accession>
<dbReference type="EMBL" id="BQNB010011959">
    <property type="protein sequence ID" value="GJS97402.1"/>
    <property type="molecule type" value="Genomic_DNA"/>
</dbReference>
<evidence type="ECO:0000313" key="3">
    <source>
        <dbReference type="Proteomes" id="UP001151760"/>
    </source>
</evidence>
<sequence>MIREKVQERKNKSLWMNLKDLRVKKKEANEEAKALRKKFAQENENLVIQERAAKPSSTNIFSTVSTPAKASSTNLFNTVSIPVSTTSAHEGLSLSDPTNPEEDDSEIPPFEDIYQNSTDGRQAIGTSGFIEISRLIRGVVVRNKARLVAPGLGMEEGSLQSPSSKYCQREFLVTMLEKILTGNPQQEVVNFLAGDSFLGNDKKSRPCGYFYYRSQNMLLLPEAVVGQVLWIQIKCLDYGFNSCTERSTSDNEKHPFALFQFLVVTIGMLNP</sequence>
<feature type="coiled-coil region" evidence="1">
    <location>
        <begin position="18"/>
        <end position="49"/>
    </location>
</feature>
<proteinExistence type="predicted"/>
<organism evidence="2 3">
    <name type="scientific">Tanacetum coccineum</name>
    <dbReference type="NCBI Taxonomy" id="301880"/>
    <lineage>
        <taxon>Eukaryota</taxon>
        <taxon>Viridiplantae</taxon>
        <taxon>Streptophyta</taxon>
        <taxon>Embryophyta</taxon>
        <taxon>Tracheophyta</taxon>
        <taxon>Spermatophyta</taxon>
        <taxon>Magnoliopsida</taxon>
        <taxon>eudicotyledons</taxon>
        <taxon>Gunneridae</taxon>
        <taxon>Pentapetalae</taxon>
        <taxon>asterids</taxon>
        <taxon>campanulids</taxon>
        <taxon>Asterales</taxon>
        <taxon>Asteraceae</taxon>
        <taxon>Asteroideae</taxon>
        <taxon>Anthemideae</taxon>
        <taxon>Anthemidinae</taxon>
        <taxon>Tanacetum</taxon>
    </lineage>
</organism>
<evidence type="ECO:0000256" key="1">
    <source>
        <dbReference type="SAM" id="Coils"/>
    </source>
</evidence>